<feature type="region of interest" description="Disordered" evidence="5">
    <location>
        <begin position="341"/>
        <end position="364"/>
    </location>
</feature>
<feature type="compositionally biased region" description="Basic residues" evidence="5">
    <location>
        <begin position="150"/>
        <end position="162"/>
    </location>
</feature>
<dbReference type="InterPro" id="IPR036388">
    <property type="entry name" value="WH-like_DNA-bd_sf"/>
</dbReference>
<evidence type="ECO:0000313" key="7">
    <source>
        <dbReference type="EMBL" id="KAG0658986.1"/>
    </source>
</evidence>
<dbReference type="OrthoDB" id="2526774at2759"/>
<accession>A0A9P6VXW7</accession>
<evidence type="ECO:0000256" key="1">
    <source>
        <dbReference type="ARBA" id="ARBA00004123"/>
    </source>
</evidence>
<feature type="compositionally biased region" description="Basic residues" evidence="5">
    <location>
        <begin position="114"/>
        <end position="127"/>
    </location>
</feature>
<keyword evidence="3" id="KW-0539">Nucleus</keyword>
<dbReference type="InterPro" id="IPR036390">
    <property type="entry name" value="WH_DNA-bd_sf"/>
</dbReference>
<evidence type="ECO:0000259" key="6">
    <source>
        <dbReference type="SMART" id="SM00415"/>
    </source>
</evidence>
<dbReference type="GO" id="GO:0003700">
    <property type="term" value="F:DNA-binding transcription factor activity"/>
    <property type="evidence" value="ECO:0007669"/>
    <property type="project" value="InterPro"/>
</dbReference>
<dbReference type="Proteomes" id="UP000777482">
    <property type="component" value="Unassembled WGS sequence"/>
</dbReference>
<proteinExistence type="inferred from homology"/>
<feature type="compositionally biased region" description="Low complexity" evidence="5">
    <location>
        <begin position="354"/>
        <end position="364"/>
    </location>
</feature>
<feature type="domain" description="HSF-type DNA-binding" evidence="6">
    <location>
        <begin position="9"/>
        <end position="115"/>
    </location>
</feature>
<dbReference type="EMBL" id="PUHQ01000059">
    <property type="protein sequence ID" value="KAG0658986.1"/>
    <property type="molecule type" value="Genomic_DNA"/>
</dbReference>
<dbReference type="AlphaFoldDB" id="A0A9P6VXW7"/>
<evidence type="ECO:0000256" key="2">
    <source>
        <dbReference type="ARBA" id="ARBA00023125"/>
    </source>
</evidence>
<evidence type="ECO:0000256" key="5">
    <source>
        <dbReference type="SAM" id="MobiDB-lite"/>
    </source>
</evidence>
<feature type="region of interest" description="Disordered" evidence="5">
    <location>
        <begin position="112"/>
        <end position="171"/>
    </location>
</feature>
<dbReference type="GO" id="GO:0005634">
    <property type="term" value="C:nucleus"/>
    <property type="evidence" value="ECO:0007669"/>
    <property type="project" value="UniProtKB-SubCell"/>
</dbReference>
<sequence length="378" mass="41770">MSGQVNDKQRSSFVLKLHQLLSANLHPEYLHWIDNDRFAVTSVDSQARTALAPQWDFNSLSSFIRQLSYYSFKRLSDRRRSVERRPSVPSFIVFTHPSGNFVRDDESKTLLIPRKLRSRKPSSKRKASVASSAGGSNERSPSATPPPAPRKTKASAKRSPATRRKDSSVDIKDALQSYQLPSWNPLVPRSLPTEVSPHFSTTPLPPPPPALFPLQLPPQRIQRLPHHPQEQQVLPEPPYEPPYPTPVLPDGGGSYFRDHEQPKAFHGGSTWYYAPAPYTPSHEADVRGAGKVEHDFGFTPSGLVAPPSPPAETDPAAAAYGSPTTHAPRLFSAPTVGEMPPYASRHFAPPHPFPSHSSPNLLPPIQMQPANALWYGPS</sequence>
<protein>
    <recommendedName>
        <fullName evidence="6">HSF-type DNA-binding domain-containing protein</fullName>
    </recommendedName>
</protein>
<dbReference type="InterPro" id="IPR000232">
    <property type="entry name" value="HSF_DNA-bd"/>
</dbReference>
<dbReference type="SMART" id="SM00415">
    <property type="entry name" value="HSF"/>
    <property type="match status" value="1"/>
</dbReference>
<reference evidence="7 8" key="1">
    <citation type="submission" date="2020-11" db="EMBL/GenBank/DDBJ databases">
        <title>Kefir isolates.</title>
        <authorList>
            <person name="Marcisauskas S."/>
            <person name="Kim Y."/>
            <person name="Blasche S."/>
        </authorList>
    </citation>
    <scope>NUCLEOTIDE SEQUENCE [LARGE SCALE GENOMIC DNA]</scope>
    <source>
        <strain evidence="7 8">KR</strain>
    </source>
</reference>
<dbReference type="Gene3D" id="1.10.10.10">
    <property type="entry name" value="Winged helix-like DNA-binding domain superfamily/Winged helix DNA-binding domain"/>
    <property type="match status" value="1"/>
</dbReference>
<evidence type="ECO:0000256" key="4">
    <source>
        <dbReference type="RuleBase" id="RU004020"/>
    </source>
</evidence>
<comment type="similarity">
    <text evidence="4">Belongs to the HSF family.</text>
</comment>
<gene>
    <name evidence="7" type="ORF">C6P46_005371</name>
</gene>
<dbReference type="Pfam" id="PF00447">
    <property type="entry name" value="HSF_DNA-bind"/>
    <property type="match status" value="1"/>
</dbReference>
<name>A0A9P6VXW7_RHOMI</name>
<evidence type="ECO:0000313" key="8">
    <source>
        <dbReference type="Proteomes" id="UP000777482"/>
    </source>
</evidence>
<dbReference type="GO" id="GO:0043565">
    <property type="term" value="F:sequence-specific DNA binding"/>
    <property type="evidence" value="ECO:0007669"/>
    <property type="project" value="InterPro"/>
</dbReference>
<keyword evidence="2" id="KW-0238">DNA-binding</keyword>
<dbReference type="SUPFAM" id="SSF46785">
    <property type="entry name" value="Winged helix' DNA-binding domain"/>
    <property type="match status" value="1"/>
</dbReference>
<comment type="subcellular location">
    <subcellularLocation>
        <location evidence="1">Nucleus</location>
    </subcellularLocation>
</comment>
<keyword evidence="8" id="KW-1185">Reference proteome</keyword>
<evidence type="ECO:0000256" key="3">
    <source>
        <dbReference type="ARBA" id="ARBA00023242"/>
    </source>
</evidence>
<organism evidence="7 8">
    <name type="scientific">Rhodotorula mucilaginosa</name>
    <name type="common">Yeast</name>
    <name type="synonym">Rhodotorula rubra</name>
    <dbReference type="NCBI Taxonomy" id="5537"/>
    <lineage>
        <taxon>Eukaryota</taxon>
        <taxon>Fungi</taxon>
        <taxon>Dikarya</taxon>
        <taxon>Basidiomycota</taxon>
        <taxon>Pucciniomycotina</taxon>
        <taxon>Microbotryomycetes</taxon>
        <taxon>Sporidiobolales</taxon>
        <taxon>Sporidiobolaceae</taxon>
        <taxon>Rhodotorula</taxon>
    </lineage>
</organism>
<comment type="caution">
    <text evidence="7">The sequence shown here is derived from an EMBL/GenBank/DDBJ whole genome shotgun (WGS) entry which is preliminary data.</text>
</comment>